<gene>
    <name evidence="1" type="ORF">K488DRAFT_81429</name>
</gene>
<dbReference type="Proteomes" id="UP000814128">
    <property type="component" value="Unassembled WGS sequence"/>
</dbReference>
<sequence length="387" mass="43984">MNLSLASSIPPELILHIFFMTKPHRTPRDFIPDSFLPKLALVNRTYLEVARERLYTDVFLTGHGSLSTKDVVCRFLWTLQVQPSLTEQVHGIHYGATDVEDDEVRCLSDAVSRIGNLLRLRIFGFDSDYTSLKRLSQVVQSLHTLQEFEISTFSLTNKYSSIFCGLVSFFEMLLRWPDIRSVIVHSQTIGWERNSTFSLSEAIPSCCTKLRRLVYHSAEYWEDRHLEVLSRMAPELEELAIGGVLTSENLTGKGLSSALEAWLSSLRILSLHFPHSEKEAGVYDKFRLDSAITQLPELRVLDVGSAYLRPISLVRGPPKLTTLDLSIKADEGHAAELADVLRDPLALPMLSELFIRLDTKITQQDIADLYTLCTRRRVLLNIRHVSR</sequence>
<comment type="caution">
    <text evidence="1">The sequence shown here is derived from an EMBL/GenBank/DDBJ whole genome shotgun (WGS) entry which is preliminary data.</text>
</comment>
<evidence type="ECO:0000313" key="1">
    <source>
        <dbReference type="EMBL" id="KAI0037206.1"/>
    </source>
</evidence>
<name>A0ACB8R0P8_9AGAM</name>
<keyword evidence="2" id="KW-1185">Reference proteome</keyword>
<proteinExistence type="predicted"/>
<reference evidence="1" key="2">
    <citation type="journal article" date="2022" name="New Phytol.">
        <title>Evolutionary transition to the ectomycorrhizal habit in the genomes of a hyperdiverse lineage of mushroom-forming fungi.</title>
        <authorList>
            <person name="Looney B."/>
            <person name="Miyauchi S."/>
            <person name="Morin E."/>
            <person name="Drula E."/>
            <person name="Courty P.E."/>
            <person name="Kohler A."/>
            <person name="Kuo A."/>
            <person name="LaButti K."/>
            <person name="Pangilinan J."/>
            <person name="Lipzen A."/>
            <person name="Riley R."/>
            <person name="Andreopoulos W."/>
            <person name="He G."/>
            <person name="Johnson J."/>
            <person name="Nolan M."/>
            <person name="Tritt A."/>
            <person name="Barry K.W."/>
            <person name="Grigoriev I.V."/>
            <person name="Nagy L.G."/>
            <person name="Hibbett D."/>
            <person name="Henrissat B."/>
            <person name="Matheny P.B."/>
            <person name="Labbe J."/>
            <person name="Martin F.M."/>
        </authorList>
    </citation>
    <scope>NUCLEOTIDE SEQUENCE</scope>
    <source>
        <strain evidence="1">EC-137</strain>
    </source>
</reference>
<evidence type="ECO:0000313" key="2">
    <source>
        <dbReference type="Proteomes" id="UP000814128"/>
    </source>
</evidence>
<protein>
    <submittedName>
        <fullName evidence="1">Uncharacterized protein</fullName>
    </submittedName>
</protein>
<reference evidence="1" key="1">
    <citation type="submission" date="2021-02" db="EMBL/GenBank/DDBJ databases">
        <authorList>
            <consortium name="DOE Joint Genome Institute"/>
            <person name="Ahrendt S."/>
            <person name="Looney B.P."/>
            <person name="Miyauchi S."/>
            <person name="Morin E."/>
            <person name="Drula E."/>
            <person name="Courty P.E."/>
            <person name="Chicoki N."/>
            <person name="Fauchery L."/>
            <person name="Kohler A."/>
            <person name="Kuo A."/>
            <person name="Labutti K."/>
            <person name="Pangilinan J."/>
            <person name="Lipzen A."/>
            <person name="Riley R."/>
            <person name="Andreopoulos W."/>
            <person name="He G."/>
            <person name="Johnson J."/>
            <person name="Barry K.W."/>
            <person name="Grigoriev I.V."/>
            <person name="Nagy L."/>
            <person name="Hibbett D."/>
            <person name="Henrissat B."/>
            <person name="Matheny P.B."/>
            <person name="Labbe J."/>
            <person name="Martin F."/>
        </authorList>
    </citation>
    <scope>NUCLEOTIDE SEQUENCE</scope>
    <source>
        <strain evidence="1">EC-137</strain>
    </source>
</reference>
<accession>A0ACB8R0P8</accession>
<organism evidence="1 2">
    <name type="scientific">Vararia minispora EC-137</name>
    <dbReference type="NCBI Taxonomy" id="1314806"/>
    <lineage>
        <taxon>Eukaryota</taxon>
        <taxon>Fungi</taxon>
        <taxon>Dikarya</taxon>
        <taxon>Basidiomycota</taxon>
        <taxon>Agaricomycotina</taxon>
        <taxon>Agaricomycetes</taxon>
        <taxon>Russulales</taxon>
        <taxon>Lachnocladiaceae</taxon>
        <taxon>Vararia</taxon>
    </lineage>
</organism>
<dbReference type="EMBL" id="MU273465">
    <property type="protein sequence ID" value="KAI0037206.1"/>
    <property type="molecule type" value="Genomic_DNA"/>
</dbReference>